<evidence type="ECO:0000313" key="2">
    <source>
        <dbReference type="EMBL" id="RIH77941.1"/>
    </source>
</evidence>
<dbReference type="RefSeq" id="WP_043982785.1">
    <property type="nucleotide sequence ID" value="NZ_JBHSXZ010000088.1"/>
</dbReference>
<keyword evidence="2" id="KW-0540">Nuclease</keyword>
<sequence>MPRPKPPVKTEVSVEEFLDFEATSSERHEYAHGQVFAMAGNSERHNRLAFELAMAIAQNSRDTGCRVLMSDVKVQTPTGAVYYPDVMVVCDTSDDHPYIKRSPSLIVEVLSDSTLDIDRGEKWLNYQTLPSLQTYVLLEQNTMRAEVFRRAEGGWFYERIESGPLKLPCVNLEIALEDIYARLGQLEPEDTTPDGSKAR</sequence>
<name>A0A399E6N8_9DEIN</name>
<organism evidence="2 3">
    <name type="scientific">Meiothermus taiwanensis</name>
    <dbReference type="NCBI Taxonomy" id="172827"/>
    <lineage>
        <taxon>Bacteria</taxon>
        <taxon>Thermotogati</taxon>
        <taxon>Deinococcota</taxon>
        <taxon>Deinococci</taxon>
        <taxon>Thermales</taxon>
        <taxon>Thermaceae</taxon>
        <taxon>Meiothermus</taxon>
    </lineage>
</organism>
<dbReference type="AlphaFoldDB" id="A0A399E6N8"/>
<dbReference type="CDD" id="cd06260">
    <property type="entry name" value="DUF820-like"/>
    <property type="match status" value="1"/>
</dbReference>
<dbReference type="EMBL" id="QWKX01000020">
    <property type="protein sequence ID" value="RIH77941.1"/>
    <property type="molecule type" value="Genomic_DNA"/>
</dbReference>
<comment type="caution">
    <text evidence="2">The sequence shown here is derived from an EMBL/GenBank/DDBJ whole genome shotgun (WGS) entry which is preliminary data.</text>
</comment>
<dbReference type="PANTHER" id="PTHR36558">
    <property type="entry name" value="GLR1098 PROTEIN"/>
    <property type="match status" value="1"/>
</dbReference>
<evidence type="ECO:0000313" key="3">
    <source>
        <dbReference type="Proteomes" id="UP000266089"/>
    </source>
</evidence>
<evidence type="ECO:0000259" key="1">
    <source>
        <dbReference type="Pfam" id="PF05685"/>
    </source>
</evidence>
<dbReference type="InterPro" id="IPR011335">
    <property type="entry name" value="Restrct_endonuc-II-like"/>
</dbReference>
<reference evidence="2 3" key="1">
    <citation type="submission" date="2018-08" db="EMBL/GenBank/DDBJ databases">
        <title>Meiothermus cateniformans JCM 15151 genome sequencing project.</title>
        <authorList>
            <person name="Da Costa M.S."/>
            <person name="Albuquerque L."/>
            <person name="Raposo P."/>
            <person name="Froufe H.J.C."/>
            <person name="Barroso C.S."/>
            <person name="Egas C."/>
        </authorList>
    </citation>
    <scope>NUCLEOTIDE SEQUENCE [LARGE SCALE GENOMIC DNA]</scope>
    <source>
        <strain evidence="2 3">JCM 15151</strain>
    </source>
</reference>
<dbReference type="GO" id="GO:0004519">
    <property type="term" value="F:endonuclease activity"/>
    <property type="evidence" value="ECO:0007669"/>
    <property type="project" value="UniProtKB-KW"/>
</dbReference>
<dbReference type="OrthoDB" id="26750at2"/>
<proteinExistence type="predicted"/>
<dbReference type="InterPro" id="IPR012296">
    <property type="entry name" value="Nuclease_put_TT1808"/>
</dbReference>
<dbReference type="Pfam" id="PF05685">
    <property type="entry name" value="Uma2"/>
    <property type="match status" value="1"/>
</dbReference>
<dbReference type="PANTHER" id="PTHR36558:SF1">
    <property type="entry name" value="RESTRICTION ENDONUCLEASE DOMAIN-CONTAINING PROTEIN-RELATED"/>
    <property type="match status" value="1"/>
</dbReference>
<dbReference type="InterPro" id="IPR008538">
    <property type="entry name" value="Uma2"/>
</dbReference>
<dbReference type="Proteomes" id="UP000266089">
    <property type="component" value="Unassembled WGS sequence"/>
</dbReference>
<gene>
    <name evidence="2" type="ORF">Mcate_01079</name>
</gene>
<keyword evidence="2" id="KW-0378">Hydrolase</keyword>
<protein>
    <submittedName>
        <fullName evidence="2">Putative restriction endonuclease</fullName>
    </submittedName>
</protein>
<keyword evidence="2" id="KW-0255">Endonuclease</keyword>
<feature type="domain" description="Putative restriction endonuclease" evidence="1">
    <location>
        <begin position="14"/>
        <end position="160"/>
    </location>
</feature>
<dbReference type="Gene3D" id="3.90.1570.10">
    <property type="entry name" value="tt1808, chain A"/>
    <property type="match status" value="1"/>
</dbReference>
<accession>A0A399E6N8</accession>
<dbReference type="SUPFAM" id="SSF52980">
    <property type="entry name" value="Restriction endonuclease-like"/>
    <property type="match status" value="1"/>
</dbReference>